<gene>
    <name evidence="1" type="ORF">Ahu01nite_067300</name>
</gene>
<evidence type="ECO:0000313" key="2">
    <source>
        <dbReference type="Proteomes" id="UP000603200"/>
    </source>
</evidence>
<proteinExistence type="predicted"/>
<evidence type="ECO:0000313" key="1">
    <source>
        <dbReference type="EMBL" id="GIE23628.1"/>
    </source>
</evidence>
<reference evidence="1 2" key="1">
    <citation type="submission" date="2021-01" db="EMBL/GenBank/DDBJ databases">
        <title>Whole genome shotgun sequence of Actinoplanes humidus NBRC 14915.</title>
        <authorList>
            <person name="Komaki H."/>
            <person name="Tamura T."/>
        </authorList>
    </citation>
    <scope>NUCLEOTIDE SEQUENCE [LARGE SCALE GENOMIC DNA]</scope>
    <source>
        <strain evidence="1 2">NBRC 14915</strain>
    </source>
</reference>
<comment type="caution">
    <text evidence="1">The sequence shown here is derived from an EMBL/GenBank/DDBJ whole genome shotgun (WGS) entry which is preliminary data.</text>
</comment>
<accession>A0ABQ3ZYK1</accession>
<dbReference type="Proteomes" id="UP000603200">
    <property type="component" value="Unassembled WGS sequence"/>
</dbReference>
<dbReference type="RefSeq" id="WP_203840683.1">
    <property type="nucleotide sequence ID" value="NZ_BAAATV010000013.1"/>
</dbReference>
<dbReference type="InterPro" id="IPR024364">
    <property type="entry name" value="Baseplate_phage_T4-like"/>
</dbReference>
<dbReference type="EMBL" id="BOMN01000093">
    <property type="protein sequence ID" value="GIE23628.1"/>
    <property type="molecule type" value="Genomic_DNA"/>
</dbReference>
<keyword evidence="2" id="KW-1185">Reference proteome</keyword>
<name>A0ABQ3ZYK1_9ACTN</name>
<protein>
    <submittedName>
        <fullName evidence="1">Uncharacterized protein</fullName>
    </submittedName>
</protein>
<dbReference type="Pfam" id="PF12322">
    <property type="entry name" value="T4_baseplate"/>
    <property type="match status" value="1"/>
</dbReference>
<sequence>MTTLATDPAGIEIAAGPRRAREHEVTLPVGYLDADGRLHRTALLRKMTGHEEALLSDRKLRANGGKLVTELLTGCVRAVGDIAPAGRALLGSLTSADRNFLLLELRKLTFGTELEASYTCPSCRETAVVIEDLDTFPVRASDGTGLPEIVVRLEDGFDDRTKDGWYDVLRFRLPVGTDEERVATIARDNAARGTNALLARCLVSVTGDGEDMPDSRREALGTKILSDLTMSDRARIERAFRDELPGLDLTREFDCGSCGRMMRTSLDLTSFFTPS</sequence>
<organism evidence="1 2">
    <name type="scientific">Winogradskya humida</name>
    <dbReference type="NCBI Taxonomy" id="113566"/>
    <lineage>
        <taxon>Bacteria</taxon>
        <taxon>Bacillati</taxon>
        <taxon>Actinomycetota</taxon>
        <taxon>Actinomycetes</taxon>
        <taxon>Micromonosporales</taxon>
        <taxon>Micromonosporaceae</taxon>
        <taxon>Winogradskya</taxon>
    </lineage>
</organism>